<protein>
    <recommendedName>
        <fullName evidence="8">Probable membrane transporter protein</fullName>
    </recommendedName>
</protein>
<organism evidence="9 10">
    <name type="scientific">Spongiactinospora gelatinilytica</name>
    <dbReference type="NCBI Taxonomy" id="2666298"/>
    <lineage>
        <taxon>Bacteria</taxon>
        <taxon>Bacillati</taxon>
        <taxon>Actinomycetota</taxon>
        <taxon>Actinomycetes</taxon>
        <taxon>Streptosporangiales</taxon>
        <taxon>Streptosporangiaceae</taxon>
        <taxon>Spongiactinospora</taxon>
    </lineage>
</organism>
<accession>A0A2W2FDT7</accession>
<dbReference type="AlphaFoldDB" id="A0A2W2FDT7"/>
<keyword evidence="5 8" id="KW-0812">Transmembrane</keyword>
<dbReference type="Pfam" id="PF01925">
    <property type="entry name" value="TauE"/>
    <property type="match status" value="1"/>
</dbReference>
<sequence>MLEPLQITLLAVAGFLAGAVNGVAGGGSLISFPALLAMGYSPVAANVTSALTTLPGYLGGLAGYRDELPAIGGRVLRLAAVTVAGATCGSAILLVAPQEQFTSVVPVLVLASVAALALQGVVARRLAKARAADGGRGLLAAQFVVSVYGGYFAAGLGVMMLAVLGAFVAENLHRLNALKGALSLIVGSVSALAFTVFGPVQWLPVAVMSLAGLAGGRGGVVLARRVSPEILRWLVVSAGLVLSVALFLR</sequence>
<feature type="transmembrane region" description="Helical" evidence="8">
    <location>
        <begin position="32"/>
        <end position="54"/>
    </location>
</feature>
<keyword evidence="4 8" id="KW-1003">Cell membrane</keyword>
<name>A0A2W2FDT7_9ACTN</name>
<feature type="transmembrane region" description="Helical" evidence="8">
    <location>
        <begin position="230"/>
        <end position="248"/>
    </location>
</feature>
<evidence type="ECO:0000313" key="9">
    <source>
        <dbReference type="EMBL" id="PZG35316.1"/>
    </source>
</evidence>
<gene>
    <name evidence="9" type="ORF">C1I98_27470</name>
</gene>
<feature type="transmembrane region" description="Helical" evidence="8">
    <location>
        <begin position="101"/>
        <end position="122"/>
    </location>
</feature>
<evidence type="ECO:0000256" key="7">
    <source>
        <dbReference type="ARBA" id="ARBA00023136"/>
    </source>
</evidence>
<dbReference type="GO" id="GO:0005886">
    <property type="term" value="C:plasma membrane"/>
    <property type="evidence" value="ECO:0007669"/>
    <property type="project" value="UniProtKB-SubCell"/>
</dbReference>
<dbReference type="Proteomes" id="UP000248544">
    <property type="component" value="Unassembled WGS sequence"/>
</dbReference>
<comment type="similarity">
    <text evidence="2 8">Belongs to the 4-toluene sulfonate uptake permease (TSUP) (TC 2.A.102) family.</text>
</comment>
<comment type="subcellular location">
    <subcellularLocation>
        <location evidence="1 8">Cell membrane</location>
        <topology evidence="1 8">Multi-pass membrane protein</topology>
    </subcellularLocation>
</comment>
<evidence type="ECO:0000256" key="8">
    <source>
        <dbReference type="RuleBase" id="RU363041"/>
    </source>
</evidence>
<evidence type="ECO:0000256" key="2">
    <source>
        <dbReference type="ARBA" id="ARBA00009142"/>
    </source>
</evidence>
<proteinExistence type="inferred from homology"/>
<dbReference type="PANTHER" id="PTHR30269">
    <property type="entry name" value="TRANSMEMBRANE PROTEIN YFCA"/>
    <property type="match status" value="1"/>
</dbReference>
<dbReference type="InterPro" id="IPR052017">
    <property type="entry name" value="TSUP"/>
</dbReference>
<feature type="transmembrane region" description="Helical" evidence="8">
    <location>
        <begin position="180"/>
        <end position="198"/>
    </location>
</feature>
<comment type="caution">
    <text evidence="9">The sequence shown here is derived from an EMBL/GenBank/DDBJ whole genome shotgun (WGS) entry which is preliminary data.</text>
</comment>
<feature type="transmembrane region" description="Helical" evidence="8">
    <location>
        <begin position="143"/>
        <end position="168"/>
    </location>
</feature>
<keyword evidence="3" id="KW-0813">Transport</keyword>
<feature type="transmembrane region" description="Helical" evidence="8">
    <location>
        <begin position="75"/>
        <end position="95"/>
    </location>
</feature>
<evidence type="ECO:0000256" key="6">
    <source>
        <dbReference type="ARBA" id="ARBA00022989"/>
    </source>
</evidence>
<dbReference type="PANTHER" id="PTHR30269:SF0">
    <property type="entry name" value="MEMBRANE TRANSPORTER PROTEIN YFCA-RELATED"/>
    <property type="match status" value="1"/>
</dbReference>
<evidence type="ECO:0000256" key="4">
    <source>
        <dbReference type="ARBA" id="ARBA00022475"/>
    </source>
</evidence>
<reference evidence="9 10" key="1">
    <citation type="submission" date="2018-01" db="EMBL/GenBank/DDBJ databases">
        <title>Draft genome sequence of Sphaerisporangium sp. 7K107.</title>
        <authorList>
            <person name="Sahin N."/>
            <person name="Saygin H."/>
            <person name="Ay H."/>
        </authorList>
    </citation>
    <scope>NUCLEOTIDE SEQUENCE [LARGE SCALE GENOMIC DNA]</scope>
    <source>
        <strain evidence="9 10">7K107</strain>
    </source>
</reference>
<dbReference type="InterPro" id="IPR002781">
    <property type="entry name" value="TM_pro_TauE-like"/>
</dbReference>
<dbReference type="EMBL" id="POUA01000271">
    <property type="protein sequence ID" value="PZG35316.1"/>
    <property type="molecule type" value="Genomic_DNA"/>
</dbReference>
<evidence type="ECO:0000313" key="10">
    <source>
        <dbReference type="Proteomes" id="UP000248544"/>
    </source>
</evidence>
<evidence type="ECO:0000256" key="1">
    <source>
        <dbReference type="ARBA" id="ARBA00004651"/>
    </source>
</evidence>
<evidence type="ECO:0000256" key="3">
    <source>
        <dbReference type="ARBA" id="ARBA00022448"/>
    </source>
</evidence>
<keyword evidence="7 8" id="KW-0472">Membrane</keyword>
<dbReference type="RefSeq" id="WP_111170314.1">
    <property type="nucleotide sequence ID" value="NZ_POUA01000271.1"/>
</dbReference>
<evidence type="ECO:0000256" key="5">
    <source>
        <dbReference type="ARBA" id="ARBA00022692"/>
    </source>
</evidence>
<keyword evidence="6 8" id="KW-1133">Transmembrane helix</keyword>
<keyword evidence="10" id="KW-1185">Reference proteome</keyword>